<feature type="region of interest" description="Disordered" evidence="1">
    <location>
        <begin position="76"/>
        <end position="140"/>
    </location>
</feature>
<name>E3MUF8_CAERE</name>
<dbReference type="AlphaFoldDB" id="E3MUF8"/>
<reference evidence="2" key="1">
    <citation type="submission" date="2007-07" db="EMBL/GenBank/DDBJ databases">
        <title>PCAP assembly of the Caenorhabditis remanei genome.</title>
        <authorList>
            <consortium name="The Caenorhabditis remanei Sequencing Consortium"/>
            <person name="Wilson R.K."/>
        </authorList>
    </citation>
    <scope>NUCLEOTIDE SEQUENCE [LARGE SCALE GENOMIC DNA]</scope>
    <source>
        <strain evidence="2">PB4641</strain>
    </source>
</reference>
<dbReference type="EMBL" id="DS268479">
    <property type="protein sequence ID" value="EFP09751.1"/>
    <property type="molecule type" value="Genomic_DNA"/>
</dbReference>
<sequence>MSLGYGYQIHTKMGTNLTRNTADVNEQKVFTTHGFKYYTLDNKDDVSHPFAIDNLGYEADDESDGGSIVVKEQYDYHQLVHDDSSDESSVGSTDESDTESAAGEETEDRDSLSFESDSFNGEEDEKDPLIQEDASDDNSE</sequence>
<evidence type="ECO:0000313" key="2">
    <source>
        <dbReference type="EMBL" id="EFP09751.1"/>
    </source>
</evidence>
<dbReference type="RefSeq" id="XP_003100274.2">
    <property type="nucleotide sequence ID" value="XM_003100226.2"/>
</dbReference>
<dbReference type="CTD" id="9826517"/>
<evidence type="ECO:0000313" key="3">
    <source>
        <dbReference type="Proteomes" id="UP000008281"/>
    </source>
</evidence>
<dbReference type="KEGG" id="crq:GCK72_025263"/>
<feature type="compositionally biased region" description="Acidic residues" evidence="1">
    <location>
        <begin position="94"/>
        <end position="108"/>
    </location>
</feature>
<proteinExistence type="predicted"/>
<accession>E3MUF8</accession>
<evidence type="ECO:0000256" key="1">
    <source>
        <dbReference type="SAM" id="MobiDB-lite"/>
    </source>
</evidence>
<dbReference type="GeneID" id="9826517"/>
<dbReference type="Proteomes" id="UP000008281">
    <property type="component" value="Unassembled WGS sequence"/>
</dbReference>
<protein>
    <submittedName>
        <fullName evidence="2">Uncharacterized protein</fullName>
    </submittedName>
</protein>
<organism evidence="3">
    <name type="scientific">Caenorhabditis remanei</name>
    <name type="common">Caenorhabditis vulgaris</name>
    <dbReference type="NCBI Taxonomy" id="31234"/>
    <lineage>
        <taxon>Eukaryota</taxon>
        <taxon>Metazoa</taxon>
        <taxon>Ecdysozoa</taxon>
        <taxon>Nematoda</taxon>
        <taxon>Chromadorea</taxon>
        <taxon>Rhabditida</taxon>
        <taxon>Rhabditina</taxon>
        <taxon>Rhabditomorpha</taxon>
        <taxon>Rhabditoidea</taxon>
        <taxon>Rhabditidae</taxon>
        <taxon>Peloderinae</taxon>
        <taxon>Caenorhabditis</taxon>
    </lineage>
</organism>
<keyword evidence="3" id="KW-1185">Reference proteome</keyword>
<dbReference type="HOGENOM" id="CLU_1836963_0_0_1"/>
<gene>
    <name evidence="2" type="ORF">CRE_21882</name>
</gene>